<sequence length="149" mass="16186">MQKNKGFTLIELMITIAVLVIIAAIAAPSFGNMMLNQNLNKSTRDLIGTLTDAKTRAVLERRQITVTLKFIKQNNVLEDTDSIFYWQPSGKAILKTGSAASIVFRPNGLVNATTDTTFVVCNEASGNKSRTIAITKMGTIQMVAEGDCT</sequence>
<dbReference type="InterPro" id="IPR022346">
    <property type="entry name" value="T2SS_GspH"/>
</dbReference>
<feature type="domain" description="General secretion pathway GspH" evidence="12">
    <location>
        <begin position="43"/>
        <end position="138"/>
    </location>
</feature>
<dbReference type="GO" id="GO:0005886">
    <property type="term" value="C:plasma membrane"/>
    <property type="evidence" value="ECO:0007669"/>
    <property type="project" value="UniProtKB-SubCell"/>
</dbReference>
<evidence type="ECO:0000256" key="2">
    <source>
        <dbReference type="ARBA" id="ARBA00021549"/>
    </source>
</evidence>
<evidence type="ECO:0000313" key="13">
    <source>
        <dbReference type="EMBL" id="NNH38063.1"/>
    </source>
</evidence>
<organism evidence="13 14">
    <name type="scientific">Acinetobacter terrae</name>
    <dbReference type="NCBI Taxonomy" id="2731247"/>
    <lineage>
        <taxon>Bacteria</taxon>
        <taxon>Pseudomonadati</taxon>
        <taxon>Pseudomonadota</taxon>
        <taxon>Gammaproteobacteria</taxon>
        <taxon>Moraxellales</taxon>
        <taxon>Moraxellaceae</taxon>
        <taxon>Acinetobacter</taxon>
        <taxon>Acinetobacter Taxon 24</taxon>
    </lineage>
</organism>
<dbReference type="PROSITE" id="PS00409">
    <property type="entry name" value="PROKAR_NTER_METHYL"/>
    <property type="match status" value="1"/>
</dbReference>
<dbReference type="EMBL" id="JABERH010000015">
    <property type="protein sequence ID" value="NNH38063.1"/>
    <property type="molecule type" value="Genomic_DNA"/>
</dbReference>
<comment type="caution">
    <text evidence="13">The sequence shown here is derived from an EMBL/GenBank/DDBJ whole genome shotgun (WGS) entry which is preliminary data.</text>
</comment>
<keyword evidence="5" id="KW-0997">Cell inner membrane</keyword>
<dbReference type="Pfam" id="PF12019">
    <property type="entry name" value="GspH"/>
    <property type="match status" value="1"/>
</dbReference>
<dbReference type="GO" id="GO:0015628">
    <property type="term" value="P:protein secretion by the type II secretion system"/>
    <property type="evidence" value="ECO:0007669"/>
    <property type="project" value="InterPro"/>
</dbReference>
<dbReference type="AlphaFoldDB" id="A0A8E4GLA9"/>
<evidence type="ECO:0000256" key="8">
    <source>
        <dbReference type="ARBA" id="ARBA00023136"/>
    </source>
</evidence>
<keyword evidence="6 11" id="KW-0812">Transmembrane</keyword>
<dbReference type="InterPro" id="IPR012902">
    <property type="entry name" value="N_methyl_site"/>
</dbReference>
<dbReference type="InterPro" id="IPR045584">
    <property type="entry name" value="Pilin-like"/>
</dbReference>
<keyword evidence="8 11" id="KW-0472">Membrane</keyword>
<dbReference type="NCBIfam" id="TIGR02532">
    <property type="entry name" value="IV_pilin_GFxxxE"/>
    <property type="match status" value="1"/>
</dbReference>
<dbReference type="SUPFAM" id="SSF54523">
    <property type="entry name" value="Pili subunits"/>
    <property type="match status" value="1"/>
</dbReference>
<protein>
    <recommendedName>
        <fullName evidence="2">Type II secretion system protein H</fullName>
    </recommendedName>
    <alternativeName>
        <fullName evidence="10">General secretion pathway protein H</fullName>
    </alternativeName>
</protein>
<accession>A0A8E4GLA9</accession>
<dbReference type="Gene3D" id="3.30.700.10">
    <property type="entry name" value="Glycoprotein, Type 4 Pilin"/>
    <property type="match status" value="1"/>
</dbReference>
<evidence type="ECO:0000256" key="11">
    <source>
        <dbReference type="SAM" id="Phobius"/>
    </source>
</evidence>
<evidence type="ECO:0000259" key="12">
    <source>
        <dbReference type="Pfam" id="PF12019"/>
    </source>
</evidence>
<evidence type="ECO:0000256" key="5">
    <source>
        <dbReference type="ARBA" id="ARBA00022519"/>
    </source>
</evidence>
<evidence type="ECO:0000256" key="9">
    <source>
        <dbReference type="ARBA" id="ARBA00025772"/>
    </source>
</evidence>
<feature type="transmembrane region" description="Helical" evidence="11">
    <location>
        <begin position="12"/>
        <end position="35"/>
    </location>
</feature>
<comment type="subcellular location">
    <subcellularLocation>
        <location evidence="1">Cell inner membrane</location>
        <topology evidence="1">Single-pass membrane protein</topology>
    </subcellularLocation>
</comment>
<evidence type="ECO:0000256" key="10">
    <source>
        <dbReference type="ARBA" id="ARBA00030775"/>
    </source>
</evidence>
<dbReference type="RefSeq" id="WP_171534103.1">
    <property type="nucleotide sequence ID" value="NZ_JABERH010000015.1"/>
</dbReference>
<keyword evidence="3" id="KW-1003">Cell membrane</keyword>
<evidence type="ECO:0000256" key="4">
    <source>
        <dbReference type="ARBA" id="ARBA00022481"/>
    </source>
</evidence>
<comment type="similarity">
    <text evidence="9">Belongs to the GSP H family.</text>
</comment>
<evidence type="ECO:0000256" key="1">
    <source>
        <dbReference type="ARBA" id="ARBA00004377"/>
    </source>
</evidence>
<evidence type="ECO:0000256" key="6">
    <source>
        <dbReference type="ARBA" id="ARBA00022692"/>
    </source>
</evidence>
<proteinExistence type="inferred from homology"/>
<dbReference type="Pfam" id="PF07963">
    <property type="entry name" value="N_methyl"/>
    <property type="match status" value="1"/>
</dbReference>
<name>A0A8E4GLA9_9GAMM</name>
<gene>
    <name evidence="13" type="ORF">HLH11_05205</name>
</gene>
<evidence type="ECO:0000313" key="14">
    <source>
        <dbReference type="Proteomes" id="UP000532147"/>
    </source>
</evidence>
<dbReference type="GO" id="GO:0015627">
    <property type="term" value="C:type II protein secretion system complex"/>
    <property type="evidence" value="ECO:0007669"/>
    <property type="project" value="InterPro"/>
</dbReference>
<reference evidence="13 14" key="1">
    <citation type="submission" date="2020-04" db="EMBL/GenBank/DDBJ databases">
        <title>Acinetobacter Taxon 24.</title>
        <authorList>
            <person name="Nemec A."/>
            <person name="Radolfova-Krizova L."/>
            <person name="Higgins P.G."/>
            <person name="Spanelova P."/>
        </authorList>
    </citation>
    <scope>NUCLEOTIDE SEQUENCE [LARGE SCALE GENOMIC DNA]</scope>
    <source>
        <strain evidence="13 14">ANC 4280</strain>
    </source>
</reference>
<evidence type="ECO:0000256" key="3">
    <source>
        <dbReference type="ARBA" id="ARBA00022475"/>
    </source>
</evidence>
<keyword evidence="4" id="KW-0488">Methylation</keyword>
<dbReference type="Proteomes" id="UP000532147">
    <property type="component" value="Unassembled WGS sequence"/>
</dbReference>
<keyword evidence="7 11" id="KW-1133">Transmembrane helix</keyword>
<evidence type="ECO:0000256" key="7">
    <source>
        <dbReference type="ARBA" id="ARBA00022989"/>
    </source>
</evidence>